<dbReference type="EMBL" id="PUGF01000022">
    <property type="protein sequence ID" value="PRC91536.1"/>
    <property type="molecule type" value="Genomic_DNA"/>
</dbReference>
<dbReference type="Proteomes" id="UP000237839">
    <property type="component" value="Unassembled WGS sequence"/>
</dbReference>
<protein>
    <recommendedName>
        <fullName evidence="4">Antimicrobial peptide resistance and lipid A acylation protein PagP</fullName>
    </recommendedName>
</protein>
<dbReference type="OrthoDB" id="8848687at2"/>
<feature type="chain" id="PRO_5015392792" description="Antimicrobial peptide resistance and lipid A acylation protein PagP" evidence="1">
    <location>
        <begin position="26"/>
        <end position="169"/>
    </location>
</feature>
<evidence type="ECO:0000256" key="1">
    <source>
        <dbReference type="SAM" id="SignalP"/>
    </source>
</evidence>
<comment type="caution">
    <text evidence="2">The sequence shown here is derived from an EMBL/GenBank/DDBJ whole genome shotgun (WGS) entry which is preliminary data.</text>
</comment>
<dbReference type="Gene3D" id="2.40.160.20">
    <property type="match status" value="1"/>
</dbReference>
<evidence type="ECO:0000313" key="2">
    <source>
        <dbReference type="EMBL" id="PRC91536.1"/>
    </source>
</evidence>
<organism evidence="2 3">
    <name type="scientific">Solimicrobium silvestre</name>
    <dbReference type="NCBI Taxonomy" id="2099400"/>
    <lineage>
        <taxon>Bacteria</taxon>
        <taxon>Pseudomonadati</taxon>
        <taxon>Pseudomonadota</taxon>
        <taxon>Betaproteobacteria</taxon>
        <taxon>Burkholderiales</taxon>
        <taxon>Oxalobacteraceae</taxon>
        <taxon>Solimicrobium</taxon>
    </lineage>
</organism>
<sequence length="169" mass="18688">MINNVVKKMLGFILLGLCLNPVAQADTILGMDVIESQPLNEAWLDSGFLSYHFDRDKGLNGDNYGLGAEYRFSTVNAVTVGRFYNSDREYSNYAGLYYQPLAIGPFRLGVVAGGFNGYPKMKDGGWFLAAIPMASAEWGRVGLNIAIVPSYKDRLYGAISLQLKIKVWD</sequence>
<keyword evidence="3" id="KW-1185">Reference proteome</keyword>
<accession>A0A2S9GV51</accession>
<proteinExistence type="predicted"/>
<gene>
    <name evidence="2" type="ORF">S2091_3814</name>
</gene>
<dbReference type="RefSeq" id="WP_105533558.1">
    <property type="nucleotide sequence ID" value="NZ_PUGF01000022.1"/>
</dbReference>
<reference evidence="2 3" key="1">
    <citation type="submission" date="2018-02" db="EMBL/GenBank/DDBJ databases">
        <title>Solimicrobium silvestre gen. nov., sp. nov., isolated from alpine forest soil.</title>
        <authorList>
            <person name="Margesin R."/>
            <person name="Albuquerque L."/>
            <person name="Zhang D.-C."/>
            <person name="Froufe H.J.C."/>
            <person name="Severino R."/>
            <person name="Roxo I."/>
            <person name="Egas C."/>
            <person name="Da Costa M.S."/>
        </authorList>
    </citation>
    <scope>NUCLEOTIDE SEQUENCE [LARGE SCALE GENOMIC DNA]</scope>
    <source>
        <strain evidence="2 3">S20-91</strain>
    </source>
</reference>
<evidence type="ECO:0000313" key="3">
    <source>
        <dbReference type="Proteomes" id="UP000237839"/>
    </source>
</evidence>
<evidence type="ECO:0008006" key="4">
    <source>
        <dbReference type="Google" id="ProtNLM"/>
    </source>
</evidence>
<name>A0A2S9GV51_9BURK</name>
<keyword evidence="1" id="KW-0732">Signal</keyword>
<dbReference type="AlphaFoldDB" id="A0A2S9GV51"/>
<feature type="signal peptide" evidence="1">
    <location>
        <begin position="1"/>
        <end position="25"/>
    </location>
</feature>